<evidence type="ECO:0000256" key="3">
    <source>
        <dbReference type="ARBA" id="ARBA00022679"/>
    </source>
</evidence>
<dbReference type="Pfam" id="PF02803">
    <property type="entry name" value="Thiolase_C"/>
    <property type="match status" value="1"/>
</dbReference>
<feature type="domain" description="Thiolase N-terminal" evidence="7">
    <location>
        <begin position="5"/>
        <end position="243"/>
    </location>
</feature>
<dbReference type="GO" id="GO:0008299">
    <property type="term" value="P:isoprenoid biosynthetic process"/>
    <property type="evidence" value="ECO:0007669"/>
    <property type="project" value="UniProtKB-KW"/>
</dbReference>
<comment type="similarity">
    <text evidence="2">Belongs to the thiolase-like superfamily. Thiolase family.</text>
</comment>
<dbReference type="PROSITE" id="PS00737">
    <property type="entry name" value="THIOLASE_2"/>
    <property type="match status" value="1"/>
</dbReference>
<dbReference type="AlphaFoldDB" id="A0A1J5UBJ1"/>
<keyword evidence="4" id="KW-0414">Isoprene biosynthesis</keyword>
<comment type="pathway">
    <text evidence="1">Lipid metabolism.</text>
</comment>
<dbReference type="PANTHER" id="PTHR43853">
    <property type="entry name" value="3-KETOACYL-COA THIOLASE, PEROXISOMAL"/>
    <property type="match status" value="1"/>
</dbReference>
<dbReference type="Pfam" id="PF00108">
    <property type="entry name" value="Thiolase_N"/>
    <property type="match status" value="1"/>
</dbReference>
<dbReference type="GO" id="GO:0003988">
    <property type="term" value="F:acetyl-CoA C-acyltransferase activity"/>
    <property type="evidence" value="ECO:0007669"/>
    <property type="project" value="UniProtKB-EC"/>
</dbReference>
<dbReference type="Gene3D" id="3.40.47.10">
    <property type="match status" value="1"/>
</dbReference>
<dbReference type="PROSITE" id="PS00098">
    <property type="entry name" value="THIOLASE_1"/>
    <property type="match status" value="1"/>
</dbReference>
<dbReference type="Proteomes" id="UP000183138">
    <property type="component" value="Unassembled WGS sequence"/>
</dbReference>
<reference evidence="9 10" key="1">
    <citation type="submission" date="2016-08" db="EMBL/GenBank/DDBJ databases">
        <title>New Insights into Marine Group III Euryarchaeota, from dark to light.</title>
        <authorList>
            <person name="Haro-Moreno J.M."/>
            <person name="Rodriguez-Valera F."/>
            <person name="Lopez-Garcia P."/>
            <person name="Moreira D."/>
            <person name="Martin-Cuadrado A.B."/>
        </authorList>
    </citation>
    <scope>NUCLEOTIDE SEQUENCE [LARGE SCALE GENOMIC DNA]</scope>
    <source>
        <strain evidence="9">CG-Epi3</strain>
    </source>
</reference>
<dbReference type="EC" id="2.3.1.16" evidence="6"/>
<dbReference type="PROSITE" id="PS00099">
    <property type="entry name" value="THIOLASE_3"/>
    <property type="match status" value="1"/>
</dbReference>
<organism evidence="9 10">
    <name type="scientific">Marine Group III euryarchaeote CG-Epi3</name>
    <dbReference type="NCBI Taxonomy" id="1888997"/>
    <lineage>
        <taxon>Archaea</taxon>
        <taxon>Methanobacteriati</taxon>
        <taxon>Thermoplasmatota</taxon>
        <taxon>Thermoplasmata</taxon>
        <taxon>Candidatus Thermoprofundales</taxon>
    </lineage>
</organism>
<dbReference type="InterPro" id="IPR016039">
    <property type="entry name" value="Thiolase-like"/>
</dbReference>
<dbReference type="CDD" id="cd00751">
    <property type="entry name" value="thiolase"/>
    <property type="match status" value="1"/>
</dbReference>
<protein>
    <recommendedName>
        <fullName evidence="6">acetyl-CoA C-acyltransferase</fullName>
        <ecNumber evidence="6">2.3.1.16</ecNumber>
    </recommendedName>
</protein>
<feature type="domain" description="Thiolase C-terminal" evidence="8">
    <location>
        <begin position="250"/>
        <end position="372"/>
    </location>
</feature>
<dbReference type="InterPro" id="IPR020610">
    <property type="entry name" value="Thiolase_AS"/>
</dbReference>
<dbReference type="InterPro" id="IPR002155">
    <property type="entry name" value="Thiolase"/>
</dbReference>
<evidence type="ECO:0000313" key="10">
    <source>
        <dbReference type="Proteomes" id="UP000183138"/>
    </source>
</evidence>
<evidence type="ECO:0000256" key="1">
    <source>
        <dbReference type="ARBA" id="ARBA00005189"/>
    </source>
</evidence>
<dbReference type="NCBIfam" id="TIGR01930">
    <property type="entry name" value="AcCoA-C-Actrans"/>
    <property type="match status" value="1"/>
</dbReference>
<dbReference type="SUPFAM" id="SSF53901">
    <property type="entry name" value="Thiolase-like"/>
    <property type="match status" value="2"/>
</dbReference>
<sequence length="373" mass="38950">MSKNVVICGFARSPFTPAKKGSLAKIRPDDLAAEVVKGLIKKHSININDVEDLILGCAFPEAEQGMNLARNVVFLSGLPNSVGGVTVNRFCASSMQAIHQAAGAINSGSGELFIAGGVESMSRVPMAGFNPMLNPSLVDVDAYIGMGHTAENLARDHSISREEQEQMALESHQKASAAQENNQFNNEIIAIGDVSKDGCVRPETSLESMSKLKPAFDKNGVVTAGTSSPLTDGAAAVIVCSEEYAKKSGLKIMAYIRGMAISGCDPKIMGIGPVLSSQKALKRAGIRLEDVDIIEMNEAFAAQSLACVKELGIDMSKLNVHGGAISLGHPLGASGARITGKAASLLQETGKRYALSTMCVGGGQGCATVLERA</sequence>
<evidence type="ECO:0000256" key="5">
    <source>
        <dbReference type="ARBA" id="ARBA00023315"/>
    </source>
</evidence>
<dbReference type="GO" id="GO:0005737">
    <property type="term" value="C:cytoplasm"/>
    <property type="evidence" value="ECO:0007669"/>
    <property type="project" value="UniProtKB-ARBA"/>
</dbReference>
<evidence type="ECO:0000259" key="8">
    <source>
        <dbReference type="Pfam" id="PF02803"/>
    </source>
</evidence>
<evidence type="ECO:0000256" key="4">
    <source>
        <dbReference type="ARBA" id="ARBA00023229"/>
    </source>
</evidence>
<dbReference type="GO" id="GO:0006635">
    <property type="term" value="P:fatty acid beta-oxidation"/>
    <property type="evidence" value="ECO:0007669"/>
    <property type="project" value="TreeGrafter"/>
</dbReference>
<keyword evidence="3 9" id="KW-0808">Transferase</keyword>
<dbReference type="InterPro" id="IPR020615">
    <property type="entry name" value="Thiolase_acyl_enz_int_AS"/>
</dbReference>
<dbReference type="EMBL" id="MIYY01000017">
    <property type="protein sequence ID" value="OIR23284.1"/>
    <property type="molecule type" value="Genomic_DNA"/>
</dbReference>
<comment type="caution">
    <text evidence="9">The sequence shown here is derived from an EMBL/GenBank/DDBJ whole genome shotgun (WGS) entry which is preliminary data.</text>
</comment>
<dbReference type="InterPro" id="IPR050215">
    <property type="entry name" value="Thiolase-like_sf_Thiolase"/>
</dbReference>
<evidence type="ECO:0000313" key="9">
    <source>
        <dbReference type="EMBL" id="OIR23284.1"/>
    </source>
</evidence>
<dbReference type="InterPro" id="IPR020613">
    <property type="entry name" value="Thiolase_CS"/>
</dbReference>
<dbReference type="InterPro" id="IPR020616">
    <property type="entry name" value="Thiolase_N"/>
</dbReference>
<gene>
    <name evidence="9" type="ORF">BEU00_03360</name>
</gene>
<evidence type="ECO:0000256" key="6">
    <source>
        <dbReference type="ARBA" id="ARBA00024073"/>
    </source>
</evidence>
<name>A0A1J5UBJ1_9ARCH</name>
<keyword evidence="5" id="KW-0012">Acyltransferase</keyword>
<evidence type="ECO:0000256" key="2">
    <source>
        <dbReference type="ARBA" id="ARBA00010982"/>
    </source>
</evidence>
<accession>A0A1J5UBJ1</accession>
<dbReference type="FunFam" id="3.40.47.10:FF:000010">
    <property type="entry name" value="Acetyl-CoA acetyltransferase (Thiolase)"/>
    <property type="match status" value="1"/>
</dbReference>
<proteinExistence type="inferred from homology"/>
<evidence type="ECO:0000259" key="7">
    <source>
        <dbReference type="Pfam" id="PF00108"/>
    </source>
</evidence>
<dbReference type="InterPro" id="IPR020617">
    <property type="entry name" value="Thiolase_C"/>
</dbReference>
<dbReference type="PANTHER" id="PTHR43853:SF21">
    <property type="entry name" value="STEROID 3-KETOACYL-COA THIOLASE"/>
    <property type="match status" value="1"/>
</dbReference>
<dbReference type="GO" id="GO:0010124">
    <property type="term" value="P:phenylacetate catabolic process"/>
    <property type="evidence" value="ECO:0007669"/>
    <property type="project" value="TreeGrafter"/>
</dbReference>
<dbReference type="PIRSF" id="PIRSF000429">
    <property type="entry name" value="Ac-CoA_Ac_transf"/>
    <property type="match status" value="1"/>
</dbReference>